<organism evidence="1 2">
    <name type="scientific">Amycolatopsis pigmentata</name>
    <dbReference type="NCBI Taxonomy" id="450801"/>
    <lineage>
        <taxon>Bacteria</taxon>
        <taxon>Bacillati</taxon>
        <taxon>Actinomycetota</taxon>
        <taxon>Actinomycetes</taxon>
        <taxon>Pseudonocardiales</taxon>
        <taxon>Pseudonocardiaceae</taxon>
        <taxon>Amycolatopsis</taxon>
    </lineage>
</organism>
<gene>
    <name evidence="1" type="ORF">ACFSXZ_34960</name>
</gene>
<name>A0ABW5G5B6_9PSEU</name>
<dbReference type="EMBL" id="JBHUKR010000022">
    <property type="protein sequence ID" value="MFD2421544.1"/>
    <property type="molecule type" value="Genomic_DNA"/>
</dbReference>
<protein>
    <submittedName>
        <fullName evidence="1">SRPBCC domain-containing protein</fullName>
    </submittedName>
</protein>
<accession>A0ABW5G5B6</accession>
<reference evidence="2" key="1">
    <citation type="journal article" date="2019" name="Int. J. Syst. Evol. Microbiol.">
        <title>The Global Catalogue of Microorganisms (GCM) 10K type strain sequencing project: providing services to taxonomists for standard genome sequencing and annotation.</title>
        <authorList>
            <consortium name="The Broad Institute Genomics Platform"/>
            <consortium name="The Broad Institute Genome Sequencing Center for Infectious Disease"/>
            <person name="Wu L."/>
            <person name="Ma J."/>
        </authorList>
    </citation>
    <scope>NUCLEOTIDE SEQUENCE [LARGE SCALE GENOMIC DNA]</scope>
    <source>
        <strain evidence="2">CGMCC 4.7645</strain>
    </source>
</reference>
<dbReference type="Gene3D" id="3.30.530.20">
    <property type="match status" value="1"/>
</dbReference>
<dbReference type="InterPro" id="IPR023393">
    <property type="entry name" value="START-like_dom_sf"/>
</dbReference>
<evidence type="ECO:0000313" key="1">
    <source>
        <dbReference type="EMBL" id="MFD2421544.1"/>
    </source>
</evidence>
<dbReference type="RefSeq" id="WP_378270187.1">
    <property type="nucleotide sequence ID" value="NZ_JBHUKR010000022.1"/>
</dbReference>
<comment type="caution">
    <text evidence="1">The sequence shown here is derived from an EMBL/GenBank/DDBJ whole genome shotgun (WGS) entry which is preliminary data.</text>
</comment>
<proteinExistence type="predicted"/>
<dbReference type="SUPFAM" id="SSF55961">
    <property type="entry name" value="Bet v1-like"/>
    <property type="match status" value="1"/>
</dbReference>
<evidence type="ECO:0000313" key="2">
    <source>
        <dbReference type="Proteomes" id="UP001597417"/>
    </source>
</evidence>
<keyword evidence="2" id="KW-1185">Reference proteome</keyword>
<dbReference type="Proteomes" id="UP001597417">
    <property type="component" value="Unassembled WGS sequence"/>
</dbReference>
<sequence>MSTESTEFEIRREVVLPATPEAVFAAVTSGTANWMFPVPETPEPQAWEPPGRYAVRVDGEDGWFNALEYVIEAREGGTAVLRYVHSGVLTDDWDNQYDGASKHTDFYLHTLGQYLGHFNGRTAAYVSVSGPESSSGPDSLEVLKRALGLTGQSREGDKVRFDLPGTGTVEAEVDYLNDYFVGLRSADALYRFFGRNSFGGTVDAAHHLFAENVDADKTEQAWQAWLQRAFAG</sequence>